<evidence type="ECO:0000313" key="4">
    <source>
        <dbReference type="EMBL" id="KXI14833.1"/>
    </source>
</evidence>
<dbReference type="STRING" id="1261.HMPREF3195_00022"/>
<reference evidence="4 6" key="1">
    <citation type="submission" date="2016-02" db="EMBL/GenBank/DDBJ databases">
        <authorList>
            <person name="Wen L."/>
            <person name="He K."/>
            <person name="Yang H."/>
        </authorList>
    </citation>
    <scope>NUCLEOTIDE SEQUENCE [LARGE SCALE GENOMIC DNA]</scope>
    <source>
        <strain evidence="4 6">MJR8628A</strain>
    </source>
</reference>
<keyword evidence="2" id="KW-0812">Transmembrane</keyword>
<keyword evidence="2" id="KW-1133">Transmembrane helix</keyword>
<dbReference type="PANTHER" id="PTHR33392">
    <property type="entry name" value="POLYISOPRENYL-TEICHOIC ACID--PEPTIDOGLYCAN TEICHOIC ACID TRANSFERASE TAGU"/>
    <property type="match status" value="1"/>
</dbReference>
<feature type="domain" description="Cell envelope-related transcriptional attenuator" evidence="3">
    <location>
        <begin position="71"/>
        <end position="231"/>
    </location>
</feature>
<dbReference type="PATRIC" id="fig|1261.5.peg.22"/>
<dbReference type="PANTHER" id="PTHR33392:SF6">
    <property type="entry name" value="POLYISOPRENYL-TEICHOIC ACID--PEPTIDOGLYCAN TEICHOIC ACID TRANSFERASE TAGU"/>
    <property type="match status" value="1"/>
</dbReference>
<dbReference type="InterPro" id="IPR004474">
    <property type="entry name" value="LytR_CpsA_psr"/>
</dbReference>
<evidence type="ECO:0000256" key="1">
    <source>
        <dbReference type="ARBA" id="ARBA00006068"/>
    </source>
</evidence>
<dbReference type="EMBL" id="UGTB01000004">
    <property type="protein sequence ID" value="SUB60798.1"/>
    <property type="molecule type" value="Genomic_DNA"/>
</dbReference>
<sequence>MSGLRKFVIFLLVLVLTIPAVFVGLMYSKLKAMNVDGNFSMLASQNYKYDNAITNILLVGSDARPGEEVSRSDSMMILTVDTKNNKLKLTSLGRDTYVAIKGHGYEKLTHAYAYGKEELLINTIEQNFKLDIQNYAKVDFYSFIDIINALDGVEVTVTEEEIGELNKFIPECHKWDKKNRDNKIQYVKTAGKHHLLGYQALAFARIRHNDGTMQRDDRQRQVIEAIMQKVKSTSITRYPALLDAVKPYVKTNMNPKDILYLGMDILKVGDLKLDTMQFPLHPENEVRLPASGYVIPFEQYEVKLLHSYIFDNVKPTADTIKKATQEWKKSGETTQYINDPEYMSNVGY</sequence>
<evidence type="ECO:0000313" key="7">
    <source>
        <dbReference type="Proteomes" id="UP000255101"/>
    </source>
</evidence>
<dbReference type="Proteomes" id="UP000255101">
    <property type="component" value="Unassembled WGS sequence"/>
</dbReference>
<evidence type="ECO:0000313" key="6">
    <source>
        <dbReference type="Proteomes" id="UP000070326"/>
    </source>
</evidence>
<organism evidence="4 6">
    <name type="scientific">Peptostreptococcus anaerobius</name>
    <dbReference type="NCBI Taxonomy" id="1261"/>
    <lineage>
        <taxon>Bacteria</taxon>
        <taxon>Bacillati</taxon>
        <taxon>Bacillota</taxon>
        <taxon>Clostridia</taxon>
        <taxon>Peptostreptococcales</taxon>
        <taxon>Peptostreptococcaceae</taxon>
        <taxon>Peptostreptococcus</taxon>
    </lineage>
</organism>
<protein>
    <submittedName>
        <fullName evidence="4">Cell envelope-like function transcriptional attenuator common domain protein</fullName>
    </submittedName>
    <submittedName>
        <fullName evidence="5">Transcriptional regulator ywtF</fullName>
    </submittedName>
</protein>
<dbReference type="EMBL" id="LSQZ01000001">
    <property type="protein sequence ID" value="KXI14833.1"/>
    <property type="molecule type" value="Genomic_DNA"/>
</dbReference>
<gene>
    <name evidence="5" type="primary">ywtF</name>
    <name evidence="4" type="ORF">HMPREF3195_00022</name>
    <name evidence="5" type="ORF">NCTC11460_00712</name>
</gene>
<dbReference type="eggNOG" id="COG1316">
    <property type="taxonomic scope" value="Bacteria"/>
</dbReference>
<evidence type="ECO:0000259" key="3">
    <source>
        <dbReference type="Pfam" id="PF03816"/>
    </source>
</evidence>
<dbReference type="Proteomes" id="UP000070326">
    <property type="component" value="Unassembled WGS sequence"/>
</dbReference>
<reference evidence="5 7" key="2">
    <citation type="submission" date="2018-06" db="EMBL/GenBank/DDBJ databases">
        <authorList>
            <consortium name="Pathogen Informatics"/>
            <person name="Doyle S."/>
        </authorList>
    </citation>
    <scope>NUCLEOTIDE SEQUENCE [LARGE SCALE GENOMIC DNA]</scope>
    <source>
        <strain evidence="5 7">NCTC11460</strain>
    </source>
</reference>
<keyword evidence="2" id="KW-0472">Membrane</keyword>
<dbReference type="InterPro" id="IPR050922">
    <property type="entry name" value="LytR/CpsA/Psr_CW_biosynth"/>
</dbReference>
<evidence type="ECO:0000313" key="5">
    <source>
        <dbReference type="EMBL" id="SUB60798.1"/>
    </source>
</evidence>
<dbReference type="NCBIfam" id="TIGR00350">
    <property type="entry name" value="lytR_cpsA_psr"/>
    <property type="match status" value="1"/>
</dbReference>
<name>A0A135YZM4_9FIRM</name>
<proteinExistence type="inferred from homology"/>
<accession>A0A135YZM4</accession>
<dbReference type="AlphaFoldDB" id="A0A135YZM4"/>
<dbReference type="Pfam" id="PF03816">
    <property type="entry name" value="LytR_cpsA_psr"/>
    <property type="match status" value="1"/>
</dbReference>
<dbReference type="Gene3D" id="3.40.630.190">
    <property type="entry name" value="LCP protein"/>
    <property type="match status" value="1"/>
</dbReference>
<evidence type="ECO:0000256" key="2">
    <source>
        <dbReference type="SAM" id="Phobius"/>
    </source>
</evidence>
<comment type="similarity">
    <text evidence="1">Belongs to the LytR/CpsA/Psr (LCP) family.</text>
</comment>
<feature type="transmembrane region" description="Helical" evidence="2">
    <location>
        <begin position="7"/>
        <end position="27"/>
    </location>
</feature>
<dbReference type="GeneID" id="79842775"/>
<dbReference type="RefSeq" id="WP_002843798.1">
    <property type="nucleotide sequence ID" value="NZ_CAMPYD010000001.1"/>
</dbReference>